<keyword evidence="1" id="KW-0472">Membrane</keyword>
<organism evidence="2 3">
    <name type="scientific">Treponema phagedenis</name>
    <dbReference type="NCBI Taxonomy" id="162"/>
    <lineage>
        <taxon>Bacteria</taxon>
        <taxon>Pseudomonadati</taxon>
        <taxon>Spirochaetota</taxon>
        <taxon>Spirochaetia</taxon>
        <taxon>Spirochaetales</taxon>
        <taxon>Treponemataceae</taxon>
        <taxon>Treponema</taxon>
    </lineage>
</organism>
<evidence type="ECO:0000313" key="3">
    <source>
        <dbReference type="Proteomes" id="UP000323594"/>
    </source>
</evidence>
<accession>A0AAE6M6M8</accession>
<keyword evidence="1" id="KW-1133">Transmembrane helix</keyword>
<dbReference type="Proteomes" id="UP000323594">
    <property type="component" value="Chromosome"/>
</dbReference>
<sequence>MKTEWNILPKYTGTNVKHRKKRELKRKRIIKVIHEGSKQNKKDIWFQDKEAYEVMAIEGDDYRIVDDSGEDYLYPKVFFDIVDDSPIPEPENKNISLNLKTYYSQYKKLSSSLLKIFIFFAFICITKLHR</sequence>
<proteinExistence type="predicted"/>
<keyword evidence="1" id="KW-0812">Transmembrane</keyword>
<feature type="transmembrane region" description="Helical" evidence="1">
    <location>
        <begin position="112"/>
        <end position="129"/>
    </location>
</feature>
<evidence type="ECO:0000256" key="1">
    <source>
        <dbReference type="SAM" id="Phobius"/>
    </source>
</evidence>
<protein>
    <submittedName>
        <fullName evidence="2">Uncharacterized protein</fullName>
    </submittedName>
</protein>
<dbReference type="EMBL" id="CP042817">
    <property type="protein sequence ID" value="QEJ96780.1"/>
    <property type="molecule type" value="Genomic_DNA"/>
</dbReference>
<dbReference type="AlphaFoldDB" id="A0AAE6M6M8"/>
<evidence type="ECO:0000313" key="2">
    <source>
        <dbReference type="EMBL" id="QEJ96780.1"/>
    </source>
</evidence>
<reference evidence="2 3" key="1">
    <citation type="submission" date="2019-08" db="EMBL/GenBank/DDBJ databases">
        <authorList>
            <person name="Kuhnert P."/>
        </authorList>
    </citation>
    <scope>NUCLEOTIDE SEQUENCE [LARGE SCALE GENOMIC DNA]</scope>
    <source>
        <strain evidence="2 3">B36.5</strain>
    </source>
</reference>
<name>A0AAE6M6M8_TREPH</name>
<gene>
    <name evidence="2" type="ORF">FUT82_01425</name>
</gene>
<dbReference type="RefSeq" id="WP_148884416.1">
    <property type="nucleotide sequence ID" value="NZ_CP042817.1"/>
</dbReference>